<proteinExistence type="predicted"/>
<dbReference type="EMBL" id="JAUQSY010000005">
    <property type="protein sequence ID" value="MDO7874751.1"/>
    <property type="molecule type" value="Genomic_DNA"/>
</dbReference>
<dbReference type="SMART" id="SM01260">
    <property type="entry name" value="LANC_like"/>
    <property type="match status" value="1"/>
</dbReference>
<organism evidence="1 2">
    <name type="scientific">Hymenobacter aranciens</name>
    <dbReference type="NCBI Taxonomy" id="3063996"/>
    <lineage>
        <taxon>Bacteria</taxon>
        <taxon>Pseudomonadati</taxon>
        <taxon>Bacteroidota</taxon>
        <taxon>Cytophagia</taxon>
        <taxon>Cytophagales</taxon>
        <taxon>Hymenobacteraceae</taxon>
        <taxon>Hymenobacter</taxon>
    </lineage>
</organism>
<dbReference type="RefSeq" id="WP_305006067.1">
    <property type="nucleotide sequence ID" value="NZ_JAUQSY010000005.1"/>
</dbReference>
<protein>
    <submittedName>
        <fullName evidence="1">Lanthionine synthetase LanC family protein</fullName>
    </submittedName>
</protein>
<evidence type="ECO:0000313" key="1">
    <source>
        <dbReference type="EMBL" id="MDO7874751.1"/>
    </source>
</evidence>
<evidence type="ECO:0000313" key="2">
    <source>
        <dbReference type="Proteomes" id="UP001176429"/>
    </source>
</evidence>
<dbReference type="Proteomes" id="UP001176429">
    <property type="component" value="Unassembled WGS sequence"/>
</dbReference>
<dbReference type="Pfam" id="PF05147">
    <property type="entry name" value="LANC_like"/>
    <property type="match status" value="1"/>
</dbReference>
<comment type="caution">
    <text evidence="1">The sequence shown here is derived from an EMBL/GenBank/DDBJ whole genome shotgun (WGS) entry which is preliminary data.</text>
</comment>
<dbReference type="PRINTS" id="PR01950">
    <property type="entry name" value="LANCSUPER"/>
</dbReference>
<dbReference type="InterPro" id="IPR012341">
    <property type="entry name" value="6hp_glycosidase-like_sf"/>
</dbReference>
<dbReference type="Gene3D" id="1.50.10.10">
    <property type="match status" value="1"/>
</dbReference>
<keyword evidence="2" id="KW-1185">Reference proteome</keyword>
<dbReference type="SUPFAM" id="SSF158745">
    <property type="entry name" value="LanC-like"/>
    <property type="match status" value="1"/>
</dbReference>
<gene>
    <name evidence="1" type="ORF">Q5H93_08405</name>
</gene>
<dbReference type="PANTHER" id="PTHR12736:SF7">
    <property type="entry name" value="LANC-LIKE PROTEIN 3"/>
    <property type="match status" value="1"/>
</dbReference>
<sequence length="430" mass="46274">MSVLTLAPATQIYVEVAQDIAARLARTAIWEGERCTWVGSSTEAVGGGYQAVQRACGPDVYGGTAGIARFFGLLQQLQPDPVWQELLTGAVNHVLGDERAMRGPTSYAYYAGTVGLADTLLRLGEQHDRPDWTAAGWEQLARACAQPPQEFEIDVISGVAGAIPVLLRWLRQKPDATWLGEAATRCGDFLLSRAQQRPTTWGWPALPGQPALTGYSHGAAGVALALLELYYVTANPAYYTAAQLGFNFERELFHPQLQNWPDLRDMAAAGVAAPAVGPPPTYGDAWCHGAPGISLSRLRAWQLTGDDTFRQEAEIALNTTHRGIYNLVTNPGGQGNFSLCHGLAGNADVLLEGSRVLQNDLYYQVAQAAGNYGLEKYQRTGLRWPSGVNDPSGATPGMGEAPGLMLGLAGTGYFYLRLAFPQQLDTELLP</sequence>
<accession>A0ABT9BDJ4</accession>
<dbReference type="InterPro" id="IPR007822">
    <property type="entry name" value="LANC-like"/>
</dbReference>
<dbReference type="PANTHER" id="PTHR12736">
    <property type="entry name" value="LANC-LIKE PROTEIN"/>
    <property type="match status" value="1"/>
</dbReference>
<name>A0ABT9BDJ4_9BACT</name>
<reference evidence="1" key="1">
    <citation type="submission" date="2023-07" db="EMBL/GenBank/DDBJ databases">
        <authorList>
            <person name="Kim M.K."/>
        </authorList>
    </citation>
    <scope>NUCLEOTIDE SEQUENCE</scope>
    <source>
        <strain evidence="1">ASUV-10-1</strain>
    </source>
</reference>